<reference evidence="1 2" key="1">
    <citation type="submission" date="2020-06" db="EMBL/GenBank/DDBJ databases">
        <title>Transcriptomic and genomic resources for Thalictrum thalictroides and T. hernandezii: Facilitating candidate gene discovery in an emerging model plant lineage.</title>
        <authorList>
            <person name="Arias T."/>
            <person name="Riano-Pachon D.M."/>
            <person name="Di Stilio V.S."/>
        </authorList>
    </citation>
    <scope>NUCLEOTIDE SEQUENCE [LARGE SCALE GENOMIC DNA]</scope>
    <source>
        <strain evidence="2">cv. WT478/WT964</strain>
        <tissue evidence="1">Leaves</tissue>
    </source>
</reference>
<dbReference type="PANTHER" id="PTHR38371:SF1">
    <property type="entry name" value="RHO GTPASE-ACTIVATING PROTEIN"/>
    <property type="match status" value="1"/>
</dbReference>
<evidence type="ECO:0000313" key="1">
    <source>
        <dbReference type="EMBL" id="KAF5182249.1"/>
    </source>
</evidence>
<organism evidence="1 2">
    <name type="scientific">Thalictrum thalictroides</name>
    <name type="common">Rue-anemone</name>
    <name type="synonym">Anemone thalictroides</name>
    <dbReference type="NCBI Taxonomy" id="46969"/>
    <lineage>
        <taxon>Eukaryota</taxon>
        <taxon>Viridiplantae</taxon>
        <taxon>Streptophyta</taxon>
        <taxon>Embryophyta</taxon>
        <taxon>Tracheophyta</taxon>
        <taxon>Spermatophyta</taxon>
        <taxon>Magnoliopsida</taxon>
        <taxon>Ranunculales</taxon>
        <taxon>Ranunculaceae</taxon>
        <taxon>Thalictroideae</taxon>
        <taxon>Thalictrum</taxon>
    </lineage>
</organism>
<proteinExistence type="predicted"/>
<keyword evidence="2" id="KW-1185">Reference proteome</keyword>
<dbReference type="AlphaFoldDB" id="A0A7J6VAZ3"/>
<sequence length="186" mass="20704">MCFAHVFLYAYASLCHDPNIDAKIIMIMGRPDTSFSSMALPIRKAATVCTTFFHIRDLEATHALDLNAPSFSLGLGLDLDEPARPNQESHSKQCLEQSPIEVISSQSVEEDDDQSFQQQTLISDLQVDDPPSPPVFKRLKRGLSTPSSRVIKRDSVLVEDEIEDISSPEDTHRVMGKLVAVYKSDL</sequence>
<dbReference type="EMBL" id="JABWDY010035019">
    <property type="protein sequence ID" value="KAF5182249.1"/>
    <property type="molecule type" value="Genomic_DNA"/>
</dbReference>
<dbReference type="PANTHER" id="PTHR38371">
    <property type="entry name" value="RHO GTPASE-ACTIVATING PROTEIN"/>
    <property type="match status" value="1"/>
</dbReference>
<comment type="caution">
    <text evidence="1">The sequence shown here is derived from an EMBL/GenBank/DDBJ whole genome shotgun (WGS) entry which is preliminary data.</text>
</comment>
<dbReference type="Proteomes" id="UP000554482">
    <property type="component" value="Unassembled WGS sequence"/>
</dbReference>
<evidence type="ECO:0000313" key="2">
    <source>
        <dbReference type="Proteomes" id="UP000554482"/>
    </source>
</evidence>
<protein>
    <submittedName>
        <fullName evidence="1">Uncharacterized protein</fullName>
    </submittedName>
</protein>
<gene>
    <name evidence="1" type="ORF">FRX31_028164</name>
</gene>
<name>A0A7J6VAZ3_THATH</name>
<accession>A0A7J6VAZ3</accession>